<name>A0A517ZT02_9PLAN</name>
<feature type="region of interest" description="Disordered" evidence="1">
    <location>
        <begin position="94"/>
        <end position="117"/>
    </location>
</feature>
<evidence type="ECO:0000313" key="4">
    <source>
        <dbReference type="EMBL" id="QDU45555.1"/>
    </source>
</evidence>
<dbReference type="Gene3D" id="2.60.120.560">
    <property type="entry name" value="Exo-inulinase, domain 1"/>
    <property type="match status" value="1"/>
</dbReference>
<organism evidence="4 5">
    <name type="scientific">Symmachiella dynata</name>
    <dbReference type="NCBI Taxonomy" id="2527995"/>
    <lineage>
        <taxon>Bacteria</taxon>
        <taxon>Pseudomonadati</taxon>
        <taxon>Planctomycetota</taxon>
        <taxon>Planctomycetia</taxon>
        <taxon>Planctomycetales</taxon>
        <taxon>Planctomycetaceae</taxon>
        <taxon>Symmachiella</taxon>
    </lineage>
</organism>
<dbReference type="InterPro" id="IPR010496">
    <property type="entry name" value="AL/BT2_dom"/>
</dbReference>
<evidence type="ECO:0000256" key="1">
    <source>
        <dbReference type="SAM" id="MobiDB-lite"/>
    </source>
</evidence>
<evidence type="ECO:0000259" key="3">
    <source>
        <dbReference type="Pfam" id="PF06439"/>
    </source>
</evidence>
<feature type="domain" description="3-keto-alpha-glucoside-1,2-lyase/3-keto-2-hydroxy-glucal hydratase" evidence="3">
    <location>
        <begin position="24"/>
        <end position="214"/>
    </location>
</feature>
<dbReference type="RefSeq" id="WP_197534327.1">
    <property type="nucleotide sequence ID" value="NZ_CP036276.1"/>
</dbReference>
<proteinExistence type="predicted"/>
<dbReference type="EMBL" id="CP036276">
    <property type="protein sequence ID" value="QDU45555.1"/>
    <property type="molecule type" value="Genomic_DNA"/>
</dbReference>
<keyword evidence="2" id="KW-0732">Signal</keyword>
<sequence precursor="true">MKLPLRFAAALFVSLAAVPAFAGEWVELFDGKTLDGWTQRNGTATYRVEDKTIVGKTNTGSPNSFLCSDKDYGDFELEFEVKVHDKLNSGVQIRSQTKETPTGRVNGPQVEIEASGDGGAEAGYIYGEATGRGWLTPEDELKPHKQFKDGEWNKFRVVARGPRIQTWINGKPIADLTDEPIYKTHPKGFIGLQVHGIGKDKGPYEVAWRNIRIKELD</sequence>
<dbReference type="KEGG" id="sdyn:Mal52_40490"/>
<evidence type="ECO:0000256" key="2">
    <source>
        <dbReference type="SAM" id="SignalP"/>
    </source>
</evidence>
<dbReference type="Proteomes" id="UP000319383">
    <property type="component" value="Chromosome"/>
</dbReference>
<gene>
    <name evidence="4" type="ORF">Mal52_40490</name>
</gene>
<reference evidence="4 5" key="1">
    <citation type="submission" date="2019-02" db="EMBL/GenBank/DDBJ databases">
        <title>Deep-cultivation of Planctomycetes and their phenomic and genomic characterization uncovers novel biology.</title>
        <authorList>
            <person name="Wiegand S."/>
            <person name="Jogler M."/>
            <person name="Boedeker C."/>
            <person name="Pinto D."/>
            <person name="Vollmers J."/>
            <person name="Rivas-Marin E."/>
            <person name="Kohn T."/>
            <person name="Peeters S.H."/>
            <person name="Heuer A."/>
            <person name="Rast P."/>
            <person name="Oberbeckmann S."/>
            <person name="Bunk B."/>
            <person name="Jeske O."/>
            <person name="Meyerdierks A."/>
            <person name="Storesund J.E."/>
            <person name="Kallscheuer N."/>
            <person name="Luecker S."/>
            <person name="Lage O.M."/>
            <person name="Pohl T."/>
            <person name="Merkel B.J."/>
            <person name="Hornburger P."/>
            <person name="Mueller R.-W."/>
            <person name="Bruemmer F."/>
            <person name="Labrenz M."/>
            <person name="Spormann A.M."/>
            <person name="Op den Camp H."/>
            <person name="Overmann J."/>
            <person name="Amann R."/>
            <person name="Jetten M.S.M."/>
            <person name="Mascher T."/>
            <person name="Medema M.H."/>
            <person name="Devos D.P."/>
            <person name="Kaster A.-K."/>
            <person name="Ovreas L."/>
            <person name="Rohde M."/>
            <person name="Galperin M.Y."/>
            <person name="Jogler C."/>
        </authorList>
    </citation>
    <scope>NUCLEOTIDE SEQUENCE [LARGE SCALE GENOMIC DNA]</scope>
    <source>
        <strain evidence="4 5">Mal52</strain>
    </source>
</reference>
<keyword evidence="5" id="KW-1185">Reference proteome</keyword>
<feature type="signal peptide" evidence="2">
    <location>
        <begin position="1"/>
        <end position="22"/>
    </location>
</feature>
<protein>
    <recommendedName>
        <fullName evidence="3">3-keto-alpha-glucoside-1,2-lyase/3-keto-2-hydroxy-glucal hydratase domain-containing protein</fullName>
    </recommendedName>
</protein>
<dbReference type="GO" id="GO:0016787">
    <property type="term" value="F:hydrolase activity"/>
    <property type="evidence" value="ECO:0007669"/>
    <property type="project" value="InterPro"/>
</dbReference>
<dbReference type="Pfam" id="PF06439">
    <property type="entry name" value="3keto-disac_hyd"/>
    <property type="match status" value="1"/>
</dbReference>
<dbReference type="AlphaFoldDB" id="A0A517ZT02"/>
<evidence type="ECO:0000313" key="5">
    <source>
        <dbReference type="Proteomes" id="UP000319383"/>
    </source>
</evidence>
<accession>A0A517ZT02</accession>
<feature type="chain" id="PRO_5022138327" description="3-keto-alpha-glucoside-1,2-lyase/3-keto-2-hydroxy-glucal hydratase domain-containing protein" evidence="2">
    <location>
        <begin position="23"/>
        <end position="217"/>
    </location>
</feature>